<dbReference type="EMBL" id="JAPFFF010000002">
    <property type="protein sequence ID" value="KAK8896831.1"/>
    <property type="molecule type" value="Genomic_DNA"/>
</dbReference>
<dbReference type="SMART" id="SM00184">
    <property type="entry name" value="RING"/>
    <property type="match status" value="1"/>
</dbReference>
<accession>A0ABR2L0D6</accession>
<gene>
    <name evidence="17" type="ORF">M9Y10_014754</name>
</gene>
<dbReference type="InterPro" id="IPR013083">
    <property type="entry name" value="Znf_RING/FYVE/PHD"/>
</dbReference>
<feature type="transmembrane region" description="Helical" evidence="15">
    <location>
        <begin position="341"/>
        <end position="359"/>
    </location>
</feature>
<feature type="transmembrane region" description="Helical" evidence="15">
    <location>
        <begin position="215"/>
        <end position="237"/>
    </location>
</feature>
<evidence type="ECO:0000256" key="13">
    <source>
        <dbReference type="ARBA" id="ARBA00023136"/>
    </source>
</evidence>
<dbReference type="InterPro" id="IPR011016">
    <property type="entry name" value="Znf_RING-CH"/>
</dbReference>
<keyword evidence="8" id="KW-0732">Signal</keyword>
<evidence type="ECO:0000256" key="5">
    <source>
        <dbReference type="ARBA" id="ARBA00022679"/>
    </source>
</evidence>
<evidence type="ECO:0000256" key="1">
    <source>
        <dbReference type="ARBA" id="ARBA00000900"/>
    </source>
</evidence>
<evidence type="ECO:0000256" key="8">
    <source>
        <dbReference type="ARBA" id="ARBA00022729"/>
    </source>
</evidence>
<evidence type="ECO:0000256" key="6">
    <source>
        <dbReference type="ARBA" id="ARBA00022692"/>
    </source>
</evidence>
<evidence type="ECO:0000256" key="3">
    <source>
        <dbReference type="ARBA" id="ARBA00004906"/>
    </source>
</evidence>
<dbReference type="InterPro" id="IPR001841">
    <property type="entry name" value="Znf_RING"/>
</dbReference>
<keyword evidence="9 14" id="KW-0863">Zinc-finger</keyword>
<comment type="caution">
    <text evidence="17">The sequence shown here is derived from an EMBL/GenBank/DDBJ whole genome shotgun (WGS) entry which is preliminary data.</text>
</comment>
<protein>
    <recommendedName>
        <fullName evidence="4">RING-type E3 ubiquitin transferase</fullName>
        <ecNumber evidence="4">2.3.2.27</ecNumber>
    </recommendedName>
</protein>
<dbReference type="PANTHER" id="PTHR22763:SF185">
    <property type="entry name" value="E3 UBIQUITIN-PROTEIN LIGASE RHF2A"/>
    <property type="match status" value="1"/>
</dbReference>
<organism evidence="17 18">
    <name type="scientific">Tritrichomonas musculus</name>
    <dbReference type="NCBI Taxonomy" id="1915356"/>
    <lineage>
        <taxon>Eukaryota</taxon>
        <taxon>Metamonada</taxon>
        <taxon>Parabasalia</taxon>
        <taxon>Tritrichomonadida</taxon>
        <taxon>Tritrichomonadidae</taxon>
        <taxon>Tritrichomonas</taxon>
    </lineage>
</organism>
<proteinExistence type="predicted"/>
<dbReference type="PANTHER" id="PTHR22763">
    <property type="entry name" value="RING ZINC FINGER PROTEIN"/>
    <property type="match status" value="1"/>
</dbReference>
<sequence>MLLVFIICYYKFPDHRVVYKGNYSIQLKEKNYFLFHFSPNKSLCPRCSRLVLQPNNTRYFQFNAVELFGIYSSNYSSFFYYGNWGKNKNPKINIEMIYKAMEKLNLSEPYDQDRIQQEVFNMYSRSYPPMYSIAFNITEMNETISTFYSHTKANGKIYVNNNTKLEFDAIQFDEYLYITEGKKFGLFSSLSIFLSFVAWRYLLYKFRSSVCLSQLSVHTFIMHVSFDFSFGIFLFNISDTNIHLTNLFNLLFLFIMILYIAFETRQLSDVWRVTIEDPDNVNLWHLYFSFFFEITAVVIIYTSALSYVFKHPYIWLTIMFSYLIPQIIHSAYSIGRKSNDTFFNIMVALARLIPVFYFTCHRPNLMGTYSPYVAVFATVYIFSQVFIIFLQNSFGGSFFLPNRYKPVAFDYARGIVAAGTECPICLCQIEGGDQTMVTPCQHSFHRECLQRWMEEQLICPVCRARLPPIEV</sequence>
<evidence type="ECO:0000256" key="12">
    <source>
        <dbReference type="ARBA" id="ARBA00022989"/>
    </source>
</evidence>
<keyword evidence="7" id="KW-0479">Metal-binding</keyword>
<evidence type="ECO:0000256" key="9">
    <source>
        <dbReference type="ARBA" id="ARBA00022771"/>
    </source>
</evidence>
<keyword evidence="5" id="KW-0808">Transferase</keyword>
<keyword evidence="10" id="KW-0833">Ubl conjugation pathway</keyword>
<evidence type="ECO:0000313" key="18">
    <source>
        <dbReference type="Proteomes" id="UP001470230"/>
    </source>
</evidence>
<evidence type="ECO:0000256" key="15">
    <source>
        <dbReference type="SAM" id="Phobius"/>
    </source>
</evidence>
<dbReference type="PROSITE" id="PS50089">
    <property type="entry name" value="ZF_RING_2"/>
    <property type="match status" value="1"/>
</dbReference>
<dbReference type="Pfam" id="PF11145">
    <property type="entry name" value="DUF2921"/>
    <property type="match status" value="1"/>
</dbReference>
<dbReference type="InterPro" id="IPR021319">
    <property type="entry name" value="DUF2921"/>
</dbReference>
<feature type="transmembrane region" description="Helical" evidence="15">
    <location>
        <begin position="184"/>
        <end position="203"/>
    </location>
</feature>
<evidence type="ECO:0000256" key="11">
    <source>
        <dbReference type="ARBA" id="ARBA00022833"/>
    </source>
</evidence>
<evidence type="ECO:0000256" key="4">
    <source>
        <dbReference type="ARBA" id="ARBA00012483"/>
    </source>
</evidence>
<feature type="transmembrane region" description="Helical" evidence="15">
    <location>
        <begin position="313"/>
        <end position="334"/>
    </location>
</feature>
<comment type="subcellular location">
    <subcellularLocation>
        <location evidence="2">Endomembrane system</location>
        <topology evidence="2">Multi-pass membrane protein</topology>
    </subcellularLocation>
</comment>
<comment type="catalytic activity">
    <reaction evidence="1">
        <text>S-ubiquitinyl-[E2 ubiquitin-conjugating enzyme]-L-cysteine + [acceptor protein]-L-lysine = [E2 ubiquitin-conjugating enzyme]-L-cysteine + N(6)-ubiquitinyl-[acceptor protein]-L-lysine.</text>
        <dbReference type="EC" id="2.3.2.27"/>
    </reaction>
</comment>
<evidence type="ECO:0000256" key="7">
    <source>
        <dbReference type="ARBA" id="ARBA00022723"/>
    </source>
</evidence>
<keyword evidence="12 15" id="KW-1133">Transmembrane helix</keyword>
<keyword evidence="6 15" id="KW-0812">Transmembrane</keyword>
<evidence type="ECO:0000256" key="14">
    <source>
        <dbReference type="PROSITE-ProRule" id="PRU00175"/>
    </source>
</evidence>
<dbReference type="Pfam" id="PF13639">
    <property type="entry name" value="zf-RING_2"/>
    <property type="match status" value="1"/>
</dbReference>
<evidence type="ECO:0000259" key="16">
    <source>
        <dbReference type="PROSITE" id="PS50089"/>
    </source>
</evidence>
<dbReference type="EC" id="2.3.2.27" evidence="4"/>
<evidence type="ECO:0000313" key="17">
    <source>
        <dbReference type="EMBL" id="KAK8896831.1"/>
    </source>
</evidence>
<evidence type="ECO:0000256" key="2">
    <source>
        <dbReference type="ARBA" id="ARBA00004127"/>
    </source>
</evidence>
<dbReference type="SUPFAM" id="SSF57850">
    <property type="entry name" value="RING/U-box"/>
    <property type="match status" value="1"/>
</dbReference>
<reference evidence="17 18" key="1">
    <citation type="submission" date="2024-04" db="EMBL/GenBank/DDBJ databases">
        <title>Tritrichomonas musculus Genome.</title>
        <authorList>
            <person name="Alves-Ferreira E."/>
            <person name="Grigg M."/>
            <person name="Lorenzi H."/>
            <person name="Galac M."/>
        </authorList>
    </citation>
    <scope>NUCLEOTIDE SEQUENCE [LARGE SCALE GENOMIC DNA]</scope>
    <source>
        <strain evidence="17 18">EAF2021</strain>
    </source>
</reference>
<dbReference type="Proteomes" id="UP001470230">
    <property type="component" value="Unassembled WGS sequence"/>
</dbReference>
<comment type="pathway">
    <text evidence="3">Protein modification; protein ubiquitination.</text>
</comment>
<dbReference type="Gene3D" id="3.30.40.10">
    <property type="entry name" value="Zinc/RING finger domain, C3HC4 (zinc finger)"/>
    <property type="match status" value="1"/>
</dbReference>
<name>A0ABR2L0D6_9EUKA</name>
<keyword evidence="18" id="KW-1185">Reference proteome</keyword>
<keyword evidence="13 15" id="KW-0472">Membrane</keyword>
<keyword evidence="11" id="KW-0862">Zinc</keyword>
<dbReference type="SMART" id="SM00744">
    <property type="entry name" value="RINGv"/>
    <property type="match status" value="1"/>
</dbReference>
<dbReference type="InterPro" id="IPR050731">
    <property type="entry name" value="HRD1_E3_ubiq-ligases"/>
</dbReference>
<feature type="domain" description="RING-type" evidence="16">
    <location>
        <begin position="422"/>
        <end position="463"/>
    </location>
</feature>
<feature type="transmembrane region" description="Helical" evidence="15">
    <location>
        <begin position="283"/>
        <end position="307"/>
    </location>
</feature>
<evidence type="ECO:0000256" key="10">
    <source>
        <dbReference type="ARBA" id="ARBA00022786"/>
    </source>
</evidence>
<feature type="transmembrane region" description="Helical" evidence="15">
    <location>
        <begin position="371"/>
        <end position="390"/>
    </location>
</feature>
<feature type="transmembrane region" description="Helical" evidence="15">
    <location>
        <begin position="243"/>
        <end position="262"/>
    </location>
</feature>